<evidence type="ECO:0000313" key="4">
    <source>
        <dbReference type="EMBL" id="KIJ95045.1"/>
    </source>
</evidence>
<dbReference type="PANTHER" id="PTHR10039">
    <property type="entry name" value="AMELOGENIN"/>
    <property type="match status" value="1"/>
</dbReference>
<proteinExistence type="predicted"/>
<gene>
    <name evidence="4" type="ORF">K443DRAFT_639816</name>
</gene>
<dbReference type="Proteomes" id="UP000054477">
    <property type="component" value="Unassembled WGS sequence"/>
</dbReference>
<dbReference type="STRING" id="1095629.A0A0C9WT67"/>
<organism evidence="4 5">
    <name type="scientific">Laccaria amethystina LaAM-08-1</name>
    <dbReference type="NCBI Taxonomy" id="1095629"/>
    <lineage>
        <taxon>Eukaryota</taxon>
        <taxon>Fungi</taxon>
        <taxon>Dikarya</taxon>
        <taxon>Basidiomycota</taxon>
        <taxon>Agaricomycotina</taxon>
        <taxon>Agaricomycetes</taxon>
        <taxon>Agaricomycetidae</taxon>
        <taxon>Agaricales</taxon>
        <taxon>Agaricineae</taxon>
        <taxon>Hydnangiaceae</taxon>
        <taxon>Laccaria</taxon>
    </lineage>
</organism>
<accession>A0A0C9WT67</accession>
<sequence length="591" mass="66391">MSPSPPALFQNAHDTNISGNPQFNTAGRDVIVNVHESRSSARAALPDLLRPVSDATHTRAGHVPRCDPGTRLEVIAKIRRRLDRHDNDKRAVVCWLNGPAGYGKSALAQTIAECYAAERRLLGSFFFLRGAGERSHISRLIPTLAHQISLAVPAAKPLIESALEDEPALLGSTVSLAHRLQRLIIEPILLNTPRVSHSSEGVSSLVKRQIVVIDALDECDDKAEMADFIDVLLSASSGGTHLPFHILLTSRVEEHIRKKFDSSEAQFLHCLDLQNFDACPDIKVYFQRGFGCIYDQNWRIMQSIPEPWPSAGDLTALLDNAGSSFAFATTLVQYIGEDRMPHKALQKLLASGVNGLDSLYEQVLSSASWTEDFCRILGTIMVLKINKSISFLSSLLSLHHEEVICELLEVQSIIKIPGDDNQPIMLYHTFLRDFLTIKSRSKQYFIDPPLQHLHLAIHCLKNLAEYPSKDFFEGDVTKYTCFNWPHHLLLGFQGQGLNVDETIMTSLVTLLKNLLTFQGKTWYNTMQTFESFEKTRILSHLKAGKDLFQTLQVSIATKNLTKQLKEVIDFYEVRVYNQDISTNLSRYSNRQ</sequence>
<keyword evidence="5" id="KW-1185">Reference proteome</keyword>
<feature type="compositionally biased region" description="Polar residues" evidence="2">
    <location>
        <begin position="12"/>
        <end position="22"/>
    </location>
</feature>
<evidence type="ECO:0000259" key="3">
    <source>
        <dbReference type="Pfam" id="PF24883"/>
    </source>
</evidence>
<name>A0A0C9WT67_9AGAR</name>
<keyword evidence="1" id="KW-0677">Repeat</keyword>
<dbReference type="OrthoDB" id="5967843at2759"/>
<dbReference type="SUPFAM" id="SSF52540">
    <property type="entry name" value="P-loop containing nucleoside triphosphate hydrolases"/>
    <property type="match status" value="1"/>
</dbReference>
<dbReference type="AlphaFoldDB" id="A0A0C9WT67"/>
<reference evidence="5" key="2">
    <citation type="submission" date="2015-01" db="EMBL/GenBank/DDBJ databases">
        <title>Evolutionary Origins and Diversification of the Mycorrhizal Mutualists.</title>
        <authorList>
            <consortium name="DOE Joint Genome Institute"/>
            <consortium name="Mycorrhizal Genomics Consortium"/>
            <person name="Kohler A."/>
            <person name="Kuo A."/>
            <person name="Nagy L.G."/>
            <person name="Floudas D."/>
            <person name="Copeland A."/>
            <person name="Barry K.W."/>
            <person name="Cichocki N."/>
            <person name="Veneault-Fourrey C."/>
            <person name="LaButti K."/>
            <person name="Lindquist E.A."/>
            <person name="Lipzen A."/>
            <person name="Lundell T."/>
            <person name="Morin E."/>
            <person name="Murat C."/>
            <person name="Riley R."/>
            <person name="Ohm R."/>
            <person name="Sun H."/>
            <person name="Tunlid A."/>
            <person name="Henrissat B."/>
            <person name="Grigoriev I.V."/>
            <person name="Hibbett D.S."/>
            <person name="Martin F."/>
        </authorList>
    </citation>
    <scope>NUCLEOTIDE SEQUENCE [LARGE SCALE GENOMIC DNA]</scope>
    <source>
        <strain evidence="5">LaAM-08-1</strain>
    </source>
</reference>
<dbReference type="EMBL" id="KN838769">
    <property type="protein sequence ID" value="KIJ95045.1"/>
    <property type="molecule type" value="Genomic_DNA"/>
</dbReference>
<dbReference type="InterPro" id="IPR027417">
    <property type="entry name" value="P-loop_NTPase"/>
</dbReference>
<dbReference type="HOGENOM" id="CLU_000288_6_10_1"/>
<reference evidence="4 5" key="1">
    <citation type="submission" date="2014-04" db="EMBL/GenBank/DDBJ databases">
        <authorList>
            <consortium name="DOE Joint Genome Institute"/>
            <person name="Kuo A."/>
            <person name="Kohler A."/>
            <person name="Nagy L.G."/>
            <person name="Floudas D."/>
            <person name="Copeland A."/>
            <person name="Barry K.W."/>
            <person name="Cichocki N."/>
            <person name="Veneault-Fourrey C."/>
            <person name="LaButti K."/>
            <person name="Lindquist E.A."/>
            <person name="Lipzen A."/>
            <person name="Lundell T."/>
            <person name="Morin E."/>
            <person name="Murat C."/>
            <person name="Sun H."/>
            <person name="Tunlid A."/>
            <person name="Henrissat B."/>
            <person name="Grigoriev I.V."/>
            <person name="Hibbett D.S."/>
            <person name="Martin F."/>
            <person name="Nordberg H.P."/>
            <person name="Cantor M.N."/>
            <person name="Hua S.X."/>
        </authorList>
    </citation>
    <scope>NUCLEOTIDE SEQUENCE [LARGE SCALE GENOMIC DNA]</scope>
    <source>
        <strain evidence="4 5">LaAM-08-1</strain>
    </source>
</reference>
<dbReference type="Pfam" id="PF24883">
    <property type="entry name" value="NPHP3_N"/>
    <property type="match status" value="1"/>
</dbReference>
<evidence type="ECO:0000256" key="1">
    <source>
        <dbReference type="ARBA" id="ARBA00022737"/>
    </source>
</evidence>
<evidence type="ECO:0000256" key="2">
    <source>
        <dbReference type="SAM" id="MobiDB-lite"/>
    </source>
</evidence>
<feature type="domain" description="Nephrocystin 3-like N-terminal" evidence="3">
    <location>
        <begin position="86"/>
        <end position="251"/>
    </location>
</feature>
<evidence type="ECO:0000313" key="5">
    <source>
        <dbReference type="Proteomes" id="UP000054477"/>
    </source>
</evidence>
<dbReference type="InterPro" id="IPR056884">
    <property type="entry name" value="NPHP3-like_N"/>
</dbReference>
<feature type="region of interest" description="Disordered" evidence="2">
    <location>
        <begin position="1"/>
        <end position="22"/>
    </location>
</feature>
<protein>
    <recommendedName>
        <fullName evidence="3">Nephrocystin 3-like N-terminal domain-containing protein</fullName>
    </recommendedName>
</protein>
<dbReference type="Gene3D" id="3.40.50.300">
    <property type="entry name" value="P-loop containing nucleotide triphosphate hydrolases"/>
    <property type="match status" value="1"/>
</dbReference>